<dbReference type="Proteomes" id="UP000190105">
    <property type="component" value="Unassembled WGS sequence"/>
</dbReference>
<evidence type="ECO:0000313" key="2">
    <source>
        <dbReference type="Proteomes" id="UP000190105"/>
    </source>
</evidence>
<dbReference type="InterPro" id="IPR047175">
    <property type="entry name" value="CotS-like"/>
</dbReference>
<dbReference type="InterPro" id="IPR011009">
    <property type="entry name" value="Kinase-like_dom_sf"/>
</dbReference>
<keyword evidence="1" id="KW-0167">Capsid protein</keyword>
<dbReference type="AlphaFoldDB" id="A0A1T4WGD5"/>
<dbReference type="Gene3D" id="3.30.200.20">
    <property type="entry name" value="Phosphorylase Kinase, domain 1"/>
    <property type="match status" value="1"/>
</dbReference>
<dbReference type="GO" id="GO:0042601">
    <property type="term" value="C:endospore-forming forespore"/>
    <property type="evidence" value="ECO:0007669"/>
    <property type="project" value="TreeGrafter"/>
</dbReference>
<organism evidence="1 2">
    <name type="scientific">Caloramator quimbayensis</name>
    <dbReference type="NCBI Taxonomy" id="1147123"/>
    <lineage>
        <taxon>Bacteria</taxon>
        <taxon>Bacillati</taxon>
        <taxon>Bacillota</taxon>
        <taxon>Clostridia</taxon>
        <taxon>Eubacteriales</taxon>
        <taxon>Clostridiaceae</taxon>
        <taxon>Caloramator</taxon>
    </lineage>
</organism>
<dbReference type="InterPro" id="IPR014255">
    <property type="entry name" value="Spore_coat_CotS"/>
</dbReference>
<dbReference type="NCBIfam" id="TIGR02906">
    <property type="entry name" value="spore_CotS"/>
    <property type="match status" value="1"/>
</dbReference>
<reference evidence="2" key="1">
    <citation type="submission" date="2017-02" db="EMBL/GenBank/DDBJ databases">
        <authorList>
            <person name="Varghese N."/>
            <person name="Submissions S."/>
        </authorList>
    </citation>
    <scope>NUCLEOTIDE SEQUENCE [LARGE SCALE GENOMIC DNA]</scope>
    <source>
        <strain evidence="2">USBA 833</strain>
    </source>
</reference>
<accession>A0A1T4WGD5</accession>
<sequence>MLDTKIFDCFDFLVEDASPIRSVYILNTDEGYKILKKVEYDIDTLMFIYNSLRALREKYPYVINFRLTRDNKPYTEYKGGIYVVLDLIEGRECVFQNPIDLSEASKALAKLHNAGIDIDIFDESRNNLKKTIKKFSDKIESMKKYKEIANMHVNKTEFDSLYLENVDFYIKCAEDSVLCLESSDYISLCERFHTLCHHDLAHHNILIGNDNNIYFLDFDYCLIDIPCHDLCNIITRAIKHNSWSVDMAKNIINSYSQIRQIDDKELKVLYGYLLFPQDFYDIAYCYYMRSKNWEESEFVEKLIRRAGYKEEREYFLNCILS</sequence>
<name>A0A1T4WGD5_9CLOT</name>
<evidence type="ECO:0000313" key="1">
    <source>
        <dbReference type="EMBL" id="SKA76383.1"/>
    </source>
</evidence>
<gene>
    <name evidence="1" type="ORF">SAMN05443428_101185</name>
</gene>
<dbReference type="STRING" id="1147123.SAMN05443428_101185"/>
<dbReference type="Pfam" id="PF01633">
    <property type="entry name" value="Choline_kinase"/>
    <property type="match status" value="1"/>
</dbReference>
<proteinExistence type="predicted"/>
<keyword evidence="2" id="KW-1185">Reference proteome</keyword>
<protein>
    <submittedName>
        <fullName evidence="1">Spore coat protein, CotS family</fullName>
    </submittedName>
</protein>
<dbReference type="PANTHER" id="PTHR39179">
    <property type="entry name" value="SPORE COAT PROTEIN I"/>
    <property type="match status" value="1"/>
</dbReference>
<dbReference type="PANTHER" id="PTHR39179:SF1">
    <property type="entry name" value="SPORE COAT PROTEIN I"/>
    <property type="match status" value="1"/>
</dbReference>
<dbReference type="EMBL" id="FUYH01000001">
    <property type="protein sequence ID" value="SKA76383.1"/>
    <property type="molecule type" value="Genomic_DNA"/>
</dbReference>
<dbReference type="Gene3D" id="3.90.1200.10">
    <property type="match status" value="1"/>
</dbReference>
<dbReference type="SUPFAM" id="SSF56112">
    <property type="entry name" value="Protein kinase-like (PK-like)"/>
    <property type="match status" value="1"/>
</dbReference>
<keyword evidence="1" id="KW-0946">Virion</keyword>